<organism evidence="1">
    <name type="scientific">Curvibacter symbiont subsp. Hydra magnipapillata</name>
    <dbReference type="NCBI Taxonomy" id="667019"/>
    <lineage>
        <taxon>Bacteria</taxon>
        <taxon>Pseudomonadati</taxon>
        <taxon>Pseudomonadota</taxon>
        <taxon>Betaproteobacteria</taxon>
        <taxon>Burkholderiales</taxon>
        <taxon>Comamonadaceae</taxon>
        <taxon>Curvibacter</taxon>
    </lineage>
</organism>
<sequence>MRREKSDVKKPRFTENDLSKMVAGIQANLTLPEGYERFAHRVLLRIEVLSWVLFGRHLHQKRLWTQDKKINRWWLREPLKRFQTSSSWMKL</sequence>
<proteinExistence type="predicted"/>
<reference evidence="1" key="1">
    <citation type="journal article" date="2010" name="Nature">
        <title>The dynamic genome of Hydra.</title>
        <authorList>
            <person name="Chapman J.A."/>
            <person name="Kirkness E.F."/>
            <person name="Simakov O."/>
            <person name="Hampson S.E."/>
            <person name="Mitros T."/>
            <person name="Weinmaier T."/>
            <person name="Rattei T."/>
            <person name="Balasubramanian P.G."/>
            <person name="Borman J."/>
            <person name="Busam D."/>
            <person name="Disbennett K."/>
            <person name="Pfannkoch C."/>
            <person name="Sumin N."/>
            <person name="Sutton G."/>
            <person name="Viswanathan L."/>
            <person name="Walenz B."/>
            <person name="Goodstein D.M."/>
            <person name="Hellsten U."/>
            <person name="Kawashima T."/>
            <person name="Prochnik S.E."/>
            <person name="Putnam N.H."/>
            <person name="Shu S."/>
            <person name="Blumberg B."/>
            <person name="Dana C.E."/>
            <person name="Gee L."/>
            <person name="Kibler D.F."/>
            <person name="Law L."/>
            <person name="Lindgens D."/>
            <person name="Martinez D.E."/>
            <person name="Peng J."/>
            <person name="Wigge P.A."/>
            <person name="Bertulat B."/>
            <person name="Guder C."/>
            <person name="Nakamura Y."/>
            <person name="Ozbek S."/>
            <person name="Watanabe H."/>
            <person name="Khalturin K."/>
            <person name="Hemmrich G."/>
            <person name="Franke A."/>
            <person name="Augustin R."/>
            <person name="Fraune S."/>
            <person name="Hayakawa E."/>
            <person name="Hayakawa S."/>
            <person name="Hirose M."/>
            <person name="Hwang J."/>
            <person name="Ikeo K."/>
            <person name="Nishimiya-Fujisawa C."/>
            <person name="Ogura A."/>
            <person name="Takahashi T."/>
            <person name="Steinmetz P.R."/>
            <person name="Zhang X."/>
            <person name="Aufschnaiter R."/>
            <person name="Eder M.K."/>
            <person name="Gorny A.K."/>
            <person name="Salvenmoser W."/>
            <person name="Heimberg A.M."/>
            <person name="Wheeler B.M."/>
            <person name="Peterson K.J."/>
            <person name="Boettger A."/>
            <person name="Tischler P."/>
            <person name="Wolf A."/>
            <person name="Gojobori T."/>
            <person name="Remington K.A."/>
            <person name="Strausberg R.L."/>
            <person name="Venter J."/>
            <person name="Technau U."/>
            <person name="Hobmayer B."/>
            <person name="Bosch T.C."/>
            <person name="Holstein T.W."/>
            <person name="Fujisawa T."/>
            <person name="Bode H.R."/>
            <person name="David C.N."/>
            <person name="Rokhsar D.S."/>
            <person name="Steele R.E."/>
        </authorList>
    </citation>
    <scope>NUCLEOTIDE SEQUENCE</scope>
</reference>
<accession>C9Y972</accession>
<gene>
    <name evidence="1" type="ORF">Csp_A06730</name>
</gene>
<dbReference type="EMBL" id="FN543104">
    <property type="protein sequence ID" value="CBA28330.1"/>
    <property type="molecule type" value="Genomic_DNA"/>
</dbReference>
<protein>
    <submittedName>
        <fullName evidence="1">Uncharacterized protein</fullName>
    </submittedName>
</protein>
<evidence type="ECO:0000313" key="1">
    <source>
        <dbReference type="EMBL" id="CBA28330.1"/>
    </source>
</evidence>
<name>C9Y972_CURXX</name>
<dbReference type="AlphaFoldDB" id="C9Y972"/>